<dbReference type="Gene3D" id="3.10.450.50">
    <property type="match status" value="1"/>
</dbReference>
<dbReference type="InterPro" id="IPR037401">
    <property type="entry name" value="SnoaL-like"/>
</dbReference>
<dbReference type="Proteomes" id="UP001500063">
    <property type="component" value="Unassembled WGS sequence"/>
</dbReference>
<proteinExistence type="predicted"/>
<dbReference type="RefSeq" id="WP_301887336.1">
    <property type="nucleotide sequence ID" value="NZ_BAAABW010000001.1"/>
</dbReference>
<dbReference type="SUPFAM" id="SSF54427">
    <property type="entry name" value="NTF2-like"/>
    <property type="match status" value="1"/>
</dbReference>
<evidence type="ECO:0000313" key="2">
    <source>
        <dbReference type="EMBL" id="GAA0329667.1"/>
    </source>
</evidence>
<organism evidence="2 3">
    <name type="scientific">Streptomyces blastmyceticus</name>
    <dbReference type="NCBI Taxonomy" id="68180"/>
    <lineage>
        <taxon>Bacteria</taxon>
        <taxon>Bacillati</taxon>
        <taxon>Actinomycetota</taxon>
        <taxon>Actinomycetes</taxon>
        <taxon>Kitasatosporales</taxon>
        <taxon>Streptomycetaceae</taxon>
        <taxon>Streptomyces</taxon>
    </lineage>
</organism>
<keyword evidence="3" id="KW-1185">Reference proteome</keyword>
<protein>
    <submittedName>
        <fullName evidence="2">Nuclear transport factor 2 family protein</fullName>
    </submittedName>
</protein>
<sequence length="137" mass="15761">MRAVDEKLHSRVTQFYARQMQALDAGRFEEYAGTFTEDGVFQHTPGTEPARTREGILAELHEFNKKYVDDPVQRRHYFSQLLLEPQDDGTLRATVYALIVRTRPGGRPEVWPSCVVHDVIVADDETVLLKSRHVSYD</sequence>
<name>A0ABN0W9A5_9ACTN</name>
<dbReference type="InterPro" id="IPR032710">
    <property type="entry name" value="NTF2-like_dom_sf"/>
</dbReference>
<dbReference type="EMBL" id="BAAABW010000001">
    <property type="protein sequence ID" value="GAA0329667.1"/>
    <property type="molecule type" value="Genomic_DNA"/>
</dbReference>
<evidence type="ECO:0000259" key="1">
    <source>
        <dbReference type="Pfam" id="PF13577"/>
    </source>
</evidence>
<accession>A0ABN0W9A5</accession>
<feature type="domain" description="SnoaL-like" evidence="1">
    <location>
        <begin position="11"/>
        <end position="132"/>
    </location>
</feature>
<comment type="caution">
    <text evidence="2">The sequence shown here is derived from an EMBL/GenBank/DDBJ whole genome shotgun (WGS) entry which is preliminary data.</text>
</comment>
<reference evidence="2 3" key="1">
    <citation type="journal article" date="2019" name="Int. J. Syst. Evol. Microbiol.">
        <title>The Global Catalogue of Microorganisms (GCM) 10K type strain sequencing project: providing services to taxonomists for standard genome sequencing and annotation.</title>
        <authorList>
            <consortium name="The Broad Institute Genomics Platform"/>
            <consortium name="The Broad Institute Genome Sequencing Center for Infectious Disease"/>
            <person name="Wu L."/>
            <person name="Ma J."/>
        </authorList>
    </citation>
    <scope>NUCLEOTIDE SEQUENCE [LARGE SCALE GENOMIC DNA]</scope>
    <source>
        <strain evidence="2 3">JCM 4565</strain>
    </source>
</reference>
<dbReference type="Pfam" id="PF13577">
    <property type="entry name" value="SnoaL_4"/>
    <property type="match status" value="1"/>
</dbReference>
<gene>
    <name evidence="2" type="ORF">GCM10010319_02140</name>
</gene>
<evidence type="ECO:0000313" key="3">
    <source>
        <dbReference type="Proteomes" id="UP001500063"/>
    </source>
</evidence>